<dbReference type="AlphaFoldDB" id="A0A949U0D5"/>
<keyword evidence="2" id="KW-0732">Signal</keyword>
<organism evidence="3 4">
    <name type="scientific">Clostridium thailandense</name>
    <dbReference type="NCBI Taxonomy" id="2794346"/>
    <lineage>
        <taxon>Bacteria</taxon>
        <taxon>Bacillati</taxon>
        <taxon>Bacillota</taxon>
        <taxon>Clostridia</taxon>
        <taxon>Eubacteriales</taxon>
        <taxon>Clostridiaceae</taxon>
        <taxon>Clostridium</taxon>
    </lineage>
</organism>
<evidence type="ECO:0000256" key="2">
    <source>
        <dbReference type="SAM" id="SignalP"/>
    </source>
</evidence>
<proteinExistence type="predicted"/>
<reference evidence="3" key="1">
    <citation type="submission" date="2020-12" db="EMBL/GenBank/DDBJ databases">
        <title>Clostridium thailandense sp. nov., a novel acetogenic bacterium isolated from peat land soil in Thailand.</title>
        <authorList>
            <person name="Chaikitkaew S."/>
            <person name="Birkeland N.K."/>
        </authorList>
    </citation>
    <scope>NUCLEOTIDE SEQUENCE</scope>
    <source>
        <strain evidence="3">PL3</strain>
    </source>
</reference>
<dbReference type="RefSeq" id="WP_218322171.1">
    <property type="nucleotide sequence ID" value="NZ_JAEEGC010000108.1"/>
</dbReference>
<sequence>MKKNLVFILCLSLTFTLAGCNSDKKVNTSTQTSTETQTLQDDSKNNNQKQATNDKNSVDEKNQPASNSGNSKQSDKTSSSENAVKDKDNTSKNLTKVNSKVKLYNGTYFDDRRFGDNVLENYCEVVISNVTNNSFDFTVYEVDVQAGKKESRKVIFLKNTAVFTGDGTKAAFYGKDYTLNFTFPNNHNAYPVVTDIKVSGFKPLEGHTYVNNGIPGHEFS</sequence>
<gene>
    <name evidence="3" type="ORF">I6U48_19640</name>
</gene>
<feature type="compositionally biased region" description="Low complexity" evidence="1">
    <location>
        <begin position="28"/>
        <end position="38"/>
    </location>
</feature>
<feature type="compositionally biased region" description="Polar residues" evidence="1">
    <location>
        <begin position="63"/>
        <end position="82"/>
    </location>
</feature>
<accession>A0A949U0D5</accession>
<feature type="compositionally biased region" description="Polar residues" evidence="1">
    <location>
        <begin position="45"/>
        <end position="55"/>
    </location>
</feature>
<comment type="caution">
    <text evidence="3">The sequence shown here is derived from an EMBL/GenBank/DDBJ whole genome shotgun (WGS) entry which is preliminary data.</text>
</comment>
<feature type="chain" id="PRO_5038547962" description="DUF4352 domain-containing protein" evidence="2">
    <location>
        <begin position="19"/>
        <end position="220"/>
    </location>
</feature>
<evidence type="ECO:0000256" key="1">
    <source>
        <dbReference type="SAM" id="MobiDB-lite"/>
    </source>
</evidence>
<dbReference type="Proteomes" id="UP000694308">
    <property type="component" value="Unassembled WGS sequence"/>
</dbReference>
<evidence type="ECO:0000313" key="4">
    <source>
        <dbReference type="Proteomes" id="UP000694308"/>
    </source>
</evidence>
<keyword evidence="4" id="KW-1185">Reference proteome</keyword>
<protein>
    <recommendedName>
        <fullName evidence="5">DUF4352 domain-containing protein</fullName>
    </recommendedName>
</protein>
<name>A0A949U0D5_9CLOT</name>
<dbReference type="EMBL" id="JAEEGC010000108">
    <property type="protein sequence ID" value="MBV7275116.1"/>
    <property type="molecule type" value="Genomic_DNA"/>
</dbReference>
<feature type="signal peptide" evidence="2">
    <location>
        <begin position="1"/>
        <end position="18"/>
    </location>
</feature>
<feature type="region of interest" description="Disordered" evidence="1">
    <location>
        <begin position="24"/>
        <end position="91"/>
    </location>
</feature>
<dbReference type="PROSITE" id="PS51257">
    <property type="entry name" value="PROKAR_LIPOPROTEIN"/>
    <property type="match status" value="1"/>
</dbReference>
<evidence type="ECO:0000313" key="3">
    <source>
        <dbReference type="EMBL" id="MBV7275116.1"/>
    </source>
</evidence>
<evidence type="ECO:0008006" key="5">
    <source>
        <dbReference type="Google" id="ProtNLM"/>
    </source>
</evidence>